<name>M7APT6_CHEMY</name>
<reference evidence="4" key="1">
    <citation type="journal article" date="2013" name="Nat. Genet.">
        <title>The draft genomes of soft-shell turtle and green sea turtle yield insights into the development and evolution of the turtle-specific body plan.</title>
        <authorList>
            <person name="Wang Z."/>
            <person name="Pascual-Anaya J."/>
            <person name="Zadissa A."/>
            <person name="Li W."/>
            <person name="Niimura Y."/>
            <person name="Huang Z."/>
            <person name="Li C."/>
            <person name="White S."/>
            <person name="Xiong Z."/>
            <person name="Fang D."/>
            <person name="Wang B."/>
            <person name="Ming Y."/>
            <person name="Chen Y."/>
            <person name="Zheng Y."/>
            <person name="Kuraku S."/>
            <person name="Pignatelli M."/>
            <person name="Herrero J."/>
            <person name="Beal K."/>
            <person name="Nozawa M."/>
            <person name="Li Q."/>
            <person name="Wang J."/>
            <person name="Zhang H."/>
            <person name="Yu L."/>
            <person name="Shigenobu S."/>
            <person name="Wang J."/>
            <person name="Liu J."/>
            <person name="Flicek P."/>
            <person name="Searle S."/>
            <person name="Wang J."/>
            <person name="Kuratani S."/>
            <person name="Yin Y."/>
            <person name="Aken B."/>
            <person name="Zhang G."/>
            <person name="Irie N."/>
        </authorList>
    </citation>
    <scope>NUCLEOTIDE SEQUENCE [LARGE SCALE GENOMIC DNA]</scope>
</reference>
<feature type="repeat" description="HEAT" evidence="2">
    <location>
        <begin position="77"/>
        <end position="107"/>
    </location>
</feature>
<dbReference type="EMBL" id="KB571779">
    <property type="protein sequence ID" value="EMP27281.1"/>
    <property type="molecule type" value="Genomic_DNA"/>
</dbReference>
<dbReference type="InterPro" id="IPR016024">
    <property type="entry name" value="ARM-type_fold"/>
</dbReference>
<organism evidence="3 4">
    <name type="scientific">Chelonia mydas</name>
    <name type="common">Green sea-turtle</name>
    <name type="synonym">Chelonia agassizi</name>
    <dbReference type="NCBI Taxonomy" id="8469"/>
    <lineage>
        <taxon>Eukaryota</taxon>
        <taxon>Metazoa</taxon>
        <taxon>Chordata</taxon>
        <taxon>Craniata</taxon>
        <taxon>Vertebrata</taxon>
        <taxon>Euteleostomi</taxon>
        <taxon>Archelosauria</taxon>
        <taxon>Testudinata</taxon>
        <taxon>Testudines</taxon>
        <taxon>Cryptodira</taxon>
        <taxon>Durocryptodira</taxon>
        <taxon>Americhelydia</taxon>
        <taxon>Chelonioidea</taxon>
        <taxon>Cheloniidae</taxon>
        <taxon>Chelonia</taxon>
    </lineage>
</organism>
<keyword evidence="1" id="KW-0677">Repeat</keyword>
<evidence type="ECO:0000256" key="1">
    <source>
        <dbReference type="ARBA" id="ARBA00022737"/>
    </source>
</evidence>
<dbReference type="PROSITE" id="PS50077">
    <property type="entry name" value="HEAT_REPEAT"/>
    <property type="match status" value="1"/>
</dbReference>
<protein>
    <submittedName>
        <fullName evidence="3">Uncharacterized protein</fullName>
    </submittedName>
</protein>
<proteinExistence type="predicted"/>
<dbReference type="InterPro" id="IPR000357">
    <property type="entry name" value="HEAT"/>
</dbReference>
<gene>
    <name evidence="3" type="ORF">UY3_15631</name>
</gene>
<evidence type="ECO:0000313" key="4">
    <source>
        <dbReference type="Proteomes" id="UP000031443"/>
    </source>
</evidence>
<sequence>MPGCADQDWGSAPISCLMGGGADLQCRAGLVLLQSGARLGLPSLGQDCGSSRAGSTGAGPRAGGCVFSQGLPESRALVPALSMLLKDPAPVVRMKVAEALGRLVRVV</sequence>
<keyword evidence="4" id="KW-1185">Reference proteome</keyword>
<dbReference type="AlphaFoldDB" id="M7APT6"/>
<dbReference type="Gene3D" id="1.25.10.10">
    <property type="entry name" value="Leucine-rich Repeat Variant"/>
    <property type="match status" value="1"/>
</dbReference>
<dbReference type="InterPro" id="IPR011989">
    <property type="entry name" value="ARM-like"/>
</dbReference>
<dbReference type="InterPro" id="IPR021133">
    <property type="entry name" value="HEAT_type_2"/>
</dbReference>
<dbReference type="Proteomes" id="UP000031443">
    <property type="component" value="Unassembled WGS sequence"/>
</dbReference>
<dbReference type="Pfam" id="PF02985">
    <property type="entry name" value="HEAT"/>
    <property type="match status" value="1"/>
</dbReference>
<accession>M7APT6</accession>
<dbReference type="SUPFAM" id="SSF48371">
    <property type="entry name" value="ARM repeat"/>
    <property type="match status" value="1"/>
</dbReference>
<evidence type="ECO:0000313" key="3">
    <source>
        <dbReference type="EMBL" id="EMP27281.1"/>
    </source>
</evidence>
<evidence type="ECO:0000256" key="2">
    <source>
        <dbReference type="PROSITE-ProRule" id="PRU00103"/>
    </source>
</evidence>